<dbReference type="Proteomes" id="UP001586593">
    <property type="component" value="Unassembled WGS sequence"/>
</dbReference>
<protein>
    <submittedName>
        <fullName evidence="2">Uncharacterized protein</fullName>
    </submittedName>
</protein>
<sequence length="490" mass="53669">MLDCYEAQQAAAEEARLRRGDAEEGLDRESSWVKRSGRVGPRPGGENATVGRGRSGCQGASGARAAGAELRPRDRALLLAAGQRAGANAARYLGMCWRAHWIGREPAFERWAMRFTDKQWGLLCDVAYELEAVDSRDDWRSSRARALAWDEGGEGTRAGSGSEDEDNQSTAALDQAVFRFLVASIRQRVGSNMYTSPLLCFCAALGIQQHLWAQLVFLEAFFEDTPQKLDEVDVDRMLAFQKKHAAWMGHCNRTGGQASVRWSDNEETLFHHSKSVAVADFRRTLRRLGSEAEGLLDQLLGGAWAQVRQALDIGRIADSIVRLGAGQSFATYAPNRWLEPGPCKVPRGGHGASALLQRAAGARAGADNAAALQLVAAAAQRMLQQEGGLLALRGDALEFLWRDGASKVWDTDWLSRVLGRVMQAGTGVRIGVGRYWCIAIEMGRRIRGLAMRQLDVEIGDEDDESDRIDVDPAMGEPVDCGGSWNIVWDL</sequence>
<accession>A0ABR3VIN3</accession>
<keyword evidence="3" id="KW-1185">Reference proteome</keyword>
<dbReference type="EMBL" id="JAZHXJ010002031">
    <property type="protein sequence ID" value="KAL1841755.1"/>
    <property type="molecule type" value="Genomic_DNA"/>
</dbReference>
<comment type="caution">
    <text evidence="2">The sequence shown here is derived from an EMBL/GenBank/DDBJ whole genome shotgun (WGS) entry which is preliminary data.</text>
</comment>
<proteinExistence type="predicted"/>
<reference evidence="2 3" key="1">
    <citation type="journal article" date="2024" name="Commun. Biol.">
        <title>Comparative genomic analysis of thermophilic fungi reveals convergent evolutionary adaptations and gene losses.</title>
        <authorList>
            <person name="Steindorff A.S."/>
            <person name="Aguilar-Pontes M.V."/>
            <person name="Robinson A.J."/>
            <person name="Andreopoulos B."/>
            <person name="LaButti K."/>
            <person name="Kuo A."/>
            <person name="Mondo S."/>
            <person name="Riley R."/>
            <person name="Otillar R."/>
            <person name="Haridas S."/>
            <person name="Lipzen A."/>
            <person name="Grimwood J."/>
            <person name="Schmutz J."/>
            <person name="Clum A."/>
            <person name="Reid I.D."/>
            <person name="Moisan M.C."/>
            <person name="Butler G."/>
            <person name="Nguyen T.T.M."/>
            <person name="Dewar K."/>
            <person name="Conant G."/>
            <person name="Drula E."/>
            <person name="Henrissat B."/>
            <person name="Hansel C."/>
            <person name="Singer S."/>
            <person name="Hutchinson M.I."/>
            <person name="de Vries R.P."/>
            <person name="Natvig D.O."/>
            <person name="Powell A.J."/>
            <person name="Tsang A."/>
            <person name="Grigoriev I.V."/>
        </authorList>
    </citation>
    <scope>NUCLEOTIDE SEQUENCE [LARGE SCALE GENOMIC DNA]</scope>
    <source>
        <strain evidence="2 3">ATCC 24622</strain>
    </source>
</reference>
<evidence type="ECO:0000313" key="3">
    <source>
        <dbReference type="Proteomes" id="UP001586593"/>
    </source>
</evidence>
<gene>
    <name evidence="2" type="ORF">VTK73DRAFT_3395</name>
</gene>
<name>A0ABR3VIN3_9PEZI</name>
<feature type="compositionally biased region" description="Basic and acidic residues" evidence="1">
    <location>
        <begin position="16"/>
        <end position="32"/>
    </location>
</feature>
<evidence type="ECO:0000313" key="2">
    <source>
        <dbReference type="EMBL" id="KAL1841755.1"/>
    </source>
</evidence>
<evidence type="ECO:0000256" key="1">
    <source>
        <dbReference type="SAM" id="MobiDB-lite"/>
    </source>
</evidence>
<organism evidence="2 3">
    <name type="scientific">Phialemonium thermophilum</name>
    <dbReference type="NCBI Taxonomy" id="223376"/>
    <lineage>
        <taxon>Eukaryota</taxon>
        <taxon>Fungi</taxon>
        <taxon>Dikarya</taxon>
        <taxon>Ascomycota</taxon>
        <taxon>Pezizomycotina</taxon>
        <taxon>Sordariomycetes</taxon>
        <taxon>Sordariomycetidae</taxon>
        <taxon>Cephalothecales</taxon>
        <taxon>Cephalothecaceae</taxon>
        <taxon>Phialemonium</taxon>
    </lineage>
</organism>
<feature type="region of interest" description="Disordered" evidence="1">
    <location>
        <begin position="16"/>
        <end position="67"/>
    </location>
</feature>